<reference evidence="1 2" key="1">
    <citation type="submission" date="2017-08" db="EMBL/GenBank/DDBJ databases">
        <authorList>
            <person name="de Groot N.N."/>
        </authorList>
    </citation>
    <scope>NUCLEOTIDE SEQUENCE [LARGE SCALE GENOMIC DNA]</scope>
    <source>
        <strain evidence="1 2">DSM 9787</strain>
    </source>
</reference>
<evidence type="ECO:0000313" key="1">
    <source>
        <dbReference type="EMBL" id="SOC06174.1"/>
    </source>
</evidence>
<dbReference type="InterPro" id="IPR025412">
    <property type="entry name" value="DUF4304"/>
</dbReference>
<accession>A0A285SJN7</accession>
<name>A0A285SJN7_9FIRM</name>
<dbReference type="Proteomes" id="UP000219563">
    <property type="component" value="Unassembled WGS sequence"/>
</dbReference>
<gene>
    <name evidence="1" type="ORF">SAMN02910411_2196</name>
</gene>
<dbReference type="EMBL" id="OBMR01000007">
    <property type="protein sequence ID" value="SOC06174.1"/>
    <property type="molecule type" value="Genomic_DNA"/>
</dbReference>
<dbReference type="RefSeq" id="WP_097076507.1">
    <property type="nucleotide sequence ID" value="NZ_OBMR01000007.1"/>
</dbReference>
<protein>
    <submittedName>
        <fullName evidence="1">Uncharacterized protein</fullName>
    </submittedName>
</protein>
<organism evidence="1 2">
    <name type="scientific">Pseudobutyrivibrio ruminis DSM 9787</name>
    <dbReference type="NCBI Taxonomy" id="1123011"/>
    <lineage>
        <taxon>Bacteria</taxon>
        <taxon>Bacillati</taxon>
        <taxon>Bacillota</taxon>
        <taxon>Clostridia</taxon>
        <taxon>Lachnospirales</taxon>
        <taxon>Lachnospiraceae</taxon>
        <taxon>Pseudobutyrivibrio</taxon>
    </lineage>
</organism>
<dbReference type="Pfam" id="PF14137">
    <property type="entry name" value="DUF4304"/>
    <property type="match status" value="1"/>
</dbReference>
<dbReference type="AlphaFoldDB" id="A0A285SJN7"/>
<sequence>MTKEFTLKGNVASAIRSDEELALIDKDIADTAFKVQIKAFAEFLKQKGFVKFKSNSFLRRNQLEVLEYIDIQKERYGSKTFTVNYALTSLYVPHSFFSFDISERLGNLICGKDIWWDYSNELAAEESFNNIIEAIDSFLLPWFAEKDNADAIKEMLLSEKKKRENYGGRLSDSQTYWLNIIENNTWNNELVAANIDTFKLPKKLIR</sequence>
<proteinExistence type="predicted"/>
<evidence type="ECO:0000313" key="2">
    <source>
        <dbReference type="Proteomes" id="UP000219563"/>
    </source>
</evidence>